<proteinExistence type="predicted"/>
<dbReference type="AlphaFoldDB" id="A0A4C1Z5M5"/>
<feature type="region of interest" description="Disordered" evidence="1">
    <location>
        <begin position="54"/>
        <end position="88"/>
    </location>
</feature>
<keyword evidence="3" id="KW-1185">Reference proteome</keyword>
<evidence type="ECO:0000256" key="1">
    <source>
        <dbReference type="SAM" id="MobiDB-lite"/>
    </source>
</evidence>
<organism evidence="2 3">
    <name type="scientific">Eumeta variegata</name>
    <name type="common">Bagworm moth</name>
    <name type="synonym">Eumeta japonica</name>
    <dbReference type="NCBI Taxonomy" id="151549"/>
    <lineage>
        <taxon>Eukaryota</taxon>
        <taxon>Metazoa</taxon>
        <taxon>Ecdysozoa</taxon>
        <taxon>Arthropoda</taxon>
        <taxon>Hexapoda</taxon>
        <taxon>Insecta</taxon>
        <taxon>Pterygota</taxon>
        <taxon>Neoptera</taxon>
        <taxon>Endopterygota</taxon>
        <taxon>Lepidoptera</taxon>
        <taxon>Glossata</taxon>
        <taxon>Ditrysia</taxon>
        <taxon>Tineoidea</taxon>
        <taxon>Psychidae</taxon>
        <taxon>Oiketicinae</taxon>
        <taxon>Eumeta</taxon>
    </lineage>
</organism>
<accession>A0A4C1Z5M5</accession>
<sequence>MENTKCRPPYIASSTCQSLQCYGRNLAQSYSPFRIVYTLRLCWQLKDLVVYQGTDQPRQPHRAGVGVLRPQPLYPTREDHGRDASAAK</sequence>
<dbReference type="Proteomes" id="UP000299102">
    <property type="component" value="Unassembled WGS sequence"/>
</dbReference>
<dbReference type="EMBL" id="BGZK01001536">
    <property type="protein sequence ID" value="GBP81905.1"/>
    <property type="molecule type" value="Genomic_DNA"/>
</dbReference>
<gene>
    <name evidence="2" type="ORF">EVAR_87042_1</name>
</gene>
<evidence type="ECO:0000313" key="2">
    <source>
        <dbReference type="EMBL" id="GBP81905.1"/>
    </source>
</evidence>
<protein>
    <submittedName>
        <fullName evidence="2">Uncharacterized protein</fullName>
    </submittedName>
</protein>
<name>A0A4C1Z5M5_EUMVA</name>
<feature type="compositionally biased region" description="Basic and acidic residues" evidence="1">
    <location>
        <begin position="76"/>
        <end position="88"/>
    </location>
</feature>
<evidence type="ECO:0000313" key="3">
    <source>
        <dbReference type="Proteomes" id="UP000299102"/>
    </source>
</evidence>
<reference evidence="2 3" key="1">
    <citation type="journal article" date="2019" name="Commun. Biol.">
        <title>The bagworm genome reveals a unique fibroin gene that provides high tensile strength.</title>
        <authorList>
            <person name="Kono N."/>
            <person name="Nakamura H."/>
            <person name="Ohtoshi R."/>
            <person name="Tomita M."/>
            <person name="Numata K."/>
            <person name="Arakawa K."/>
        </authorList>
    </citation>
    <scope>NUCLEOTIDE SEQUENCE [LARGE SCALE GENOMIC DNA]</scope>
</reference>
<comment type="caution">
    <text evidence="2">The sequence shown here is derived from an EMBL/GenBank/DDBJ whole genome shotgun (WGS) entry which is preliminary data.</text>
</comment>